<dbReference type="EMBL" id="SNRW01026860">
    <property type="protein sequence ID" value="KAA6360495.1"/>
    <property type="molecule type" value="Genomic_DNA"/>
</dbReference>
<accession>A0A5J4TT27</accession>
<proteinExistence type="predicted"/>
<dbReference type="Proteomes" id="UP000324800">
    <property type="component" value="Unassembled WGS sequence"/>
</dbReference>
<protein>
    <recommendedName>
        <fullName evidence="3">Cyclin N-terminal domain-containing protein</fullName>
    </recommendedName>
</protein>
<dbReference type="AlphaFoldDB" id="A0A5J4TT27"/>
<evidence type="ECO:0000313" key="1">
    <source>
        <dbReference type="EMBL" id="KAA6360495.1"/>
    </source>
</evidence>
<evidence type="ECO:0008006" key="3">
    <source>
        <dbReference type="Google" id="ProtNLM"/>
    </source>
</evidence>
<dbReference type="CDD" id="cd20557">
    <property type="entry name" value="CYCLIN_ScPCL1-like"/>
    <property type="match status" value="1"/>
</dbReference>
<dbReference type="Gene3D" id="1.10.472.10">
    <property type="entry name" value="Cyclin-like"/>
    <property type="match status" value="1"/>
</dbReference>
<dbReference type="PANTHER" id="PTHR15615">
    <property type="match status" value="1"/>
</dbReference>
<dbReference type="InterPro" id="IPR013922">
    <property type="entry name" value="Cyclin_PHO80-like"/>
</dbReference>
<reference evidence="1 2" key="1">
    <citation type="submission" date="2019-03" db="EMBL/GenBank/DDBJ databases">
        <title>Single cell metagenomics reveals metabolic interactions within the superorganism composed of flagellate Streblomastix strix and complex community of Bacteroidetes bacteria on its surface.</title>
        <authorList>
            <person name="Treitli S.C."/>
            <person name="Kolisko M."/>
            <person name="Husnik F."/>
            <person name="Keeling P."/>
            <person name="Hampl V."/>
        </authorList>
    </citation>
    <scope>NUCLEOTIDE SEQUENCE [LARGE SCALE GENOMIC DNA]</scope>
    <source>
        <strain evidence="1">ST1C</strain>
    </source>
</reference>
<dbReference type="Pfam" id="PF08613">
    <property type="entry name" value="Cyclin"/>
    <property type="match status" value="1"/>
</dbReference>
<sequence>MQSTLTFASESKVGQFADAAPMEQSTKSNIFAQTRFSAKITEAETTATDAMILSSSKFLANALVNSLQQFNAKDILEQQQSYESKIHGFLVFTRSYTMFSGTELVYCVWLIMRLSHVDKDRVKLGHKQQITEENIGTILVCAVELALKMLRDRVCRNSWWSNAFGMDMNTLNASEIVFLKRLDYRLNLDAESFWAIYNALFPSTLPTEPKSL</sequence>
<dbReference type="PANTHER" id="PTHR15615:SF108">
    <property type="entry name" value="PROTEIN CNPPD1"/>
    <property type="match status" value="1"/>
</dbReference>
<name>A0A5J4TT27_9EUKA</name>
<evidence type="ECO:0000313" key="2">
    <source>
        <dbReference type="Proteomes" id="UP000324800"/>
    </source>
</evidence>
<comment type="caution">
    <text evidence="1">The sequence shown here is derived from an EMBL/GenBank/DDBJ whole genome shotgun (WGS) entry which is preliminary data.</text>
</comment>
<dbReference type="OrthoDB" id="337735at2759"/>
<organism evidence="1 2">
    <name type="scientific">Streblomastix strix</name>
    <dbReference type="NCBI Taxonomy" id="222440"/>
    <lineage>
        <taxon>Eukaryota</taxon>
        <taxon>Metamonada</taxon>
        <taxon>Preaxostyla</taxon>
        <taxon>Oxymonadida</taxon>
        <taxon>Streblomastigidae</taxon>
        <taxon>Streblomastix</taxon>
    </lineage>
</organism>
<gene>
    <name evidence="1" type="ORF">EZS28_043978</name>
</gene>
<dbReference type="GO" id="GO:0019901">
    <property type="term" value="F:protein kinase binding"/>
    <property type="evidence" value="ECO:0007669"/>
    <property type="project" value="InterPro"/>
</dbReference>